<sequence>MSINILIKQPYIKENKVKYNNKYEWVKQISKIKNPIHKIENQKRKK</sequence>
<reference evidence="2" key="1">
    <citation type="journal article" date="2019" name="Int. J. Syst. Evol. Microbiol.">
        <title>The Global Catalogue of Microorganisms (GCM) 10K type strain sequencing project: providing services to taxonomists for standard genome sequencing and annotation.</title>
        <authorList>
            <consortium name="The Broad Institute Genomics Platform"/>
            <consortium name="The Broad Institute Genome Sequencing Center for Infectious Disease"/>
            <person name="Wu L."/>
            <person name="Ma J."/>
        </authorList>
    </citation>
    <scope>NUCLEOTIDE SEQUENCE [LARGE SCALE GENOMIC DNA]</scope>
    <source>
        <strain evidence="2">JCM 17111</strain>
    </source>
</reference>
<dbReference type="Proteomes" id="UP001500954">
    <property type="component" value="Unassembled WGS sequence"/>
</dbReference>
<evidence type="ECO:0000313" key="1">
    <source>
        <dbReference type="EMBL" id="GAA3565993.1"/>
    </source>
</evidence>
<protein>
    <submittedName>
        <fullName evidence="1">Uncharacterized protein</fullName>
    </submittedName>
</protein>
<keyword evidence="2" id="KW-1185">Reference proteome</keyword>
<accession>A0ABP6XIW6</accession>
<gene>
    <name evidence="1" type="ORF">GCM10022395_15470</name>
</gene>
<organism evidence="1 2">
    <name type="scientific">Snuella lapsa</name>
    <dbReference type="NCBI Taxonomy" id="870481"/>
    <lineage>
        <taxon>Bacteria</taxon>
        <taxon>Pseudomonadati</taxon>
        <taxon>Bacteroidota</taxon>
        <taxon>Flavobacteriia</taxon>
        <taxon>Flavobacteriales</taxon>
        <taxon>Flavobacteriaceae</taxon>
        <taxon>Snuella</taxon>
    </lineage>
</organism>
<evidence type="ECO:0000313" key="2">
    <source>
        <dbReference type="Proteomes" id="UP001500954"/>
    </source>
</evidence>
<comment type="caution">
    <text evidence="1">The sequence shown here is derived from an EMBL/GenBank/DDBJ whole genome shotgun (WGS) entry which is preliminary data.</text>
</comment>
<name>A0ABP6XIW6_9FLAO</name>
<dbReference type="EMBL" id="BAABCY010000036">
    <property type="protein sequence ID" value="GAA3565993.1"/>
    <property type="molecule type" value="Genomic_DNA"/>
</dbReference>
<proteinExistence type="predicted"/>